<keyword evidence="4" id="KW-1185">Reference proteome</keyword>
<dbReference type="EMBL" id="CP062008">
    <property type="protein sequence ID" value="QPG71614.1"/>
    <property type="molecule type" value="Genomic_DNA"/>
</dbReference>
<dbReference type="Gene3D" id="3.40.50.1820">
    <property type="entry name" value="alpha/beta hydrolase"/>
    <property type="match status" value="1"/>
</dbReference>
<dbReference type="GO" id="GO:0046464">
    <property type="term" value="P:acylglycerol catabolic process"/>
    <property type="evidence" value="ECO:0007669"/>
    <property type="project" value="TreeGrafter"/>
</dbReference>
<proteinExistence type="predicted"/>
<evidence type="ECO:0000313" key="4">
    <source>
        <dbReference type="Proteomes" id="UP000309231"/>
    </source>
</evidence>
<dbReference type="Pfam" id="PF00561">
    <property type="entry name" value="Abhydrolase_1"/>
    <property type="match status" value="1"/>
</dbReference>
<dbReference type="PANTHER" id="PTHR43798">
    <property type="entry name" value="MONOACYLGLYCEROL LIPASE"/>
    <property type="match status" value="1"/>
</dbReference>
<dbReference type="EMBL" id="POTL01000001">
    <property type="protein sequence ID" value="TLH53010.1"/>
    <property type="molecule type" value="Genomic_DNA"/>
</dbReference>
<dbReference type="GeneID" id="76725664"/>
<accession>A0A8H2PFM5</accession>
<dbReference type="Proteomes" id="UP000309231">
    <property type="component" value="Chromosome"/>
</dbReference>
<feature type="domain" description="AB hydrolase-1" evidence="1">
    <location>
        <begin position="37"/>
        <end position="281"/>
    </location>
</feature>
<reference evidence="3" key="1">
    <citation type="submission" date="2018-01" db="EMBL/GenBank/DDBJ databases">
        <title>Comparative genomics of Mycobacterium mucogenicum and Mycobacterium neoaurum clade members emphasizing tRNA and non-coding RNA.</title>
        <authorList>
            <person name="Behra P.R.K."/>
            <person name="Pettersson B.M.F."/>
            <person name="Das S."/>
            <person name="Dasgupta S."/>
            <person name="Kirsebom L.A."/>
        </authorList>
    </citation>
    <scope>NUCLEOTIDE SEQUENCE</scope>
    <source>
        <strain evidence="3">DSM 44124</strain>
    </source>
</reference>
<dbReference type="AlphaFoldDB" id="A0A8H2PFM5"/>
<dbReference type="InterPro" id="IPR000073">
    <property type="entry name" value="AB_hydrolase_1"/>
</dbReference>
<dbReference type="KEGG" id="mmuc:C1S78_012125"/>
<dbReference type="PRINTS" id="PR00111">
    <property type="entry name" value="ABHYDROLASE"/>
</dbReference>
<organism evidence="3">
    <name type="scientific">Mycolicibacterium mucogenicum DSM 44124</name>
    <dbReference type="NCBI Taxonomy" id="1226753"/>
    <lineage>
        <taxon>Bacteria</taxon>
        <taxon>Bacillati</taxon>
        <taxon>Actinomycetota</taxon>
        <taxon>Actinomycetes</taxon>
        <taxon>Mycobacteriales</taxon>
        <taxon>Mycobacteriaceae</taxon>
        <taxon>Mycolicibacterium</taxon>
    </lineage>
</organism>
<dbReference type="RefSeq" id="WP_053853712.1">
    <property type="nucleotide sequence ID" value="NZ_ANBS01000012.1"/>
</dbReference>
<dbReference type="GO" id="GO:0016020">
    <property type="term" value="C:membrane"/>
    <property type="evidence" value="ECO:0007669"/>
    <property type="project" value="TreeGrafter"/>
</dbReference>
<reference evidence="2 4" key="2">
    <citation type="journal article" date="2019" name="BMC Evol. Biol.">
        <title>Comparative genomics of Mycobacterium mucogenicum and Mycobacterium neoaurum clade members emphasizing tRNA and non-coding RNA.</title>
        <authorList>
            <person name="Behra P.R.K."/>
            <person name="Pettersson B.M.F."/>
            <person name="Das S."/>
            <person name="Dasgupta S."/>
            <person name="Kirsebom L.A."/>
        </authorList>
    </citation>
    <scope>NUCLEOTIDE SEQUENCE [LARGE SCALE GENOMIC DNA]</scope>
    <source>
        <strain evidence="2 4">DSM 44124</strain>
    </source>
</reference>
<reference evidence="2 4" key="3">
    <citation type="journal article" date="2019" name="Sci. Rep.">
        <title>Insight into the biology of Mycobacterium mucogenicum and Mycobacterium neoaurum clade members.</title>
        <authorList>
            <person name="Behra P.R.K."/>
            <person name="Pettersson B.M.F."/>
            <person name="Ramesh M."/>
            <person name="Dasgupta S."/>
            <person name="Kirsebom L.A."/>
        </authorList>
    </citation>
    <scope>NUCLEOTIDE SEQUENCE [LARGE SCALE GENOMIC DNA]</scope>
    <source>
        <strain evidence="2 4">DSM 44124</strain>
    </source>
</reference>
<name>A0A8H2PFM5_MYCMU</name>
<sequence>MSDGKPNLHSVRDVTPRLEYRTIHGYRRAFRIAGSGPAILLIHGIGDNSTTWETVQTRLAQRFTVIAPDLLGHGQSDKPRADYSVAAYANGMRDLLSVLDIERVTVVGHSLGGGVAMQFAYQFPQLVERLVLVGAGGVTRDVNIALRLAALPLGTEALALLRIPLVLPALQFAGRLGGALLGSTGLGHDLPNMLRILNDLPEPKASSAFARTLRAVVDWRGQVVTMLDRCYLTEAIPVQLVWGTQDAVIPAAHGELAHAAMPGSRLEFFDNSGHFPFHDDPDRFVKLIEDFIDTTAPSVYDRDALRGLLQAGVTTKTMDASVDMKAAVFDAMETDERSAT</sequence>
<dbReference type="InterPro" id="IPR029058">
    <property type="entry name" value="AB_hydrolase_fold"/>
</dbReference>
<protein>
    <submittedName>
        <fullName evidence="3">Alpha/beta hydrolase</fullName>
    </submittedName>
</protein>
<evidence type="ECO:0000259" key="1">
    <source>
        <dbReference type="Pfam" id="PF00561"/>
    </source>
</evidence>
<evidence type="ECO:0000313" key="3">
    <source>
        <dbReference type="EMBL" id="TLH53010.1"/>
    </source>
</evidence>
<dbReference type="InterPro" id="IPR050266">
    <property type="entry name" value="AB_hydrolase_sf"/>
</dbReference>
<dbReference type="SUPFAM" id="SSF53474">
    <property type="entry name" value="alpha/beta-Hydrolases"/>
    <property type="match status" value="1"/>
</dbReference>
<evidence type="ECO:0000313" key="2">
    <source>
        <dbReference type="EMBL" id="QPG71614.1"/>
    </source>
</evidence>
<dbReference type="GO" id="GO:0047372">
    <property type="term" value="F:monoacylglycerol lipase activity"/>
    <property type="evidence" value="ECO:0007669"/>
    <property type="project" value="TreeGrafter"/>
</dbReference>
<gene>
    <name evidence="2" type="ORF">C1S78_012125</name>
    <name evidence="3" type="ORF">C1S78_12095</name>
</gene>
<dbReference type="PANTHER" id="PTHR43798:SF33">
    <property type="entry name" value="HYDROLASE, PUTATIVE (AFU_ORTHOLOGUE AFUA_2G14860)-RELATED"/>
    <property type="match status" value="1"/>
</dbReference>
<keyword evidence="3" id="KW-0378">Hydrolase</keyword>